<accession>A0A0U2KD97</accession>
<name>A0A0U2KD97_ACAPC</name>
<protein>
    <submittedName>
        <fullName evidence="1">Up-regulated during skeletal muscle growth protein 5 isoform X1</fullName>
    </submittedName>
</protein>
<dbReference type="PRINTS" id="PR01821">
    <property type="entry name" value="DAPIT"/>
</dbReference>
<dbReference type="EMBL" id="KT754672">
    <property type="protein sequence ID" value="ALS04506.1"/>
    <property type="molecule type" value="mRNA"/>
</dbReference>
<sequence length="48" mass="5215">MSAGHHPELTGIAKHFNAVTKTGRSNVTKLTYGTILLTVVAYKMKKSL</sequence>
<dbReference type="AlphaFoldDB" id="A0A0U2KD97"/>
<dbReference type="Pfam" id="PF14960">
    <property type="entry name" value="ATP_synth_reg"/>
    <property type="match status" value="1"/>
</dbReference>
<organism evidence="1">
    <name type="scientific">Acartia pacifica</name>
    <name type="common">Copepod</name>
    <dbReference type="NCBI Taxonomy" id="335913"/>
    <lineage>
        <taxon>Eukaryota</taxon>
        <taxon>Metazoa</taxon>
        <taxon>Ecdysozoa</taxon>
        <taxon>Arthropoda</taxon>
        <taxon>Crustacea</taxon>
        <taxon>Multicrustacea</taxon>
        <taxon>Hexanauplia</taxon>
        <taxon>Copepoda</taxon>
        <taxon>Calanoida</taxon>
        <taxon>Acartiidae</taxon>
        <taxon>Acartia</taxon>
    </lineage>
</organism>
<proteinExistence type="evidence at transcript level"/>
<evidence type="ECO:0000313" key="1">
    <source>
        <dbReference type="EMBL" id="ALS04506.1"/>
    </source>
</evidence>
<dbReference type="InterPro" id="IPR009125">
    <property type="entry name" value="ATPMK"/>
</dbReference>
<reference evidence="1" key="1">
    <citation type="journal article" date="2015" name="Sci. Rep.">
        <title>Spliced leader RNA trans-splicing discovered in copepods.</title>
        <authorList>
            <person name="Yang F."/>
            <person name="Xu D."/>
            <person name="Zhuang Y."/>
            <person name="Yi X."/>
            <person name="Huang Y."/>
            <person name="Chen H."/>
            <person name="Lin S."/>
            <person name="Campbell D.A."/>
            <person name="Sturm N.R."/>
            <person name="Liu G."/>
            <person name="Zhang H."/>
        </authorList>
    </citation>
    <scope>NUCLEOTIDE SEQUENCE</scope>
</reference>